<dbReference type="Proteomes" id="UP001175226">
    <property type="component" value="Unassembled WGS sequence"/>
</dbReference>
<evidence type="ECO:0000313" key="7">
    <source>
        <dbReference type="EMBL" id="KAK0430638.1"/>
    </source>
</evidence>
<keyword evidence="3" id="KW-0547">Nucleotide-binding</keyword>
<evidence type="ECO:0000256" key="1">
    <source>
        <dbReference type="ARBA" id="ARBA00022527"/>
    </source>
</evidence>
<dbReference type="GO" id="GO:0004674">
    <property type="term" value="F:protein serine/threonine kinase activity"/>
    <property type="evidence" value="ECO:0007669"/>
    <property type="project" value="UniProtKB-KW"/>
</dbReference>
<comment type="caution">
    <text evidence="7">The sequence shown here is derived from an EMBL/GenBank/DDBJ whole genome shotgun (WGS) entry which is preliminary data.</text>
</comment>
<dbReference type="PROSITE" id="PS50011">
    <property type="entry name" value="PROTEIN_KINASE_DOM"/>
    <property type="match status" value="1"/>
</dbReference>
<dbReference type="EMBL" id="JAUEPT010000138">
    <property type="protein sequence ID" value="KAK0430638.1"/>
    <property type="molecule type" value="Genomic_DNA"/>
</dbReference>
<gene>
    <name evidence="7" type="ORF">EV421DRAFT_246173</name>
</gene>
<evidence type="ECO:0000313" key="8">
    <source>
        <dbReference type="Proteomes" id="UP001175226"/>
    </source>
</evidence>
<accession>A0AA39MEA3</accession>
<dbReference type="PANTHER" id="PTHR45646">
    <property type="entry name" value="SERINE/THREONINE-PROTEIN KINASE DOA-RELATED"/>
    <property type="match status" value="1"/>
</dbReference>
<organism evidence="7 8">
    <name type="scientific">Armillaria borealis</name>
    <dbReference type="NCBI Taxonomy" id="47425"/>
    <lineage>
        <taxon>Eukaryota</taxon>
        <taxon>Fungi</taxon>
        <taxon>Dikarya</taxon>
        <taxon>Basidiomycota</taxon>
        <taxon>Agaricomycotina</taxon>
        <taxon>Agaricomycetes</taxon>
        <taxon>Agaricomycetidae</taxon>
        <taxon>Agaricales</taxon>
        <taxon>Marasmiineae</taxon>
        <taxon>Physalacriaceae</taxon>
        <taxon>Armillaria</taxon>
    </lineage>
</organism>
<name>A0AA39MEA3_9AGAR</name>
<keyword evidence="5" id="KW-0067">ATP-binding</keyword>
<dbReference type="PANTHER" id="PTHR45646:SF11">
    <property type="entry name" value="SERINE_THREONINE-PROTEIN KINASE DOA"/>
    <property type="match status" value="1"/>
</dbReference>
<dbReference type="Gene3D" id="1.10.510.10">
    <property type="entry name" value="Transferase(Phosphotransferase) domain 1"/>
    <property type="match status" value="2"/>
</dbReference>
<evidence type="ECO:0000256" key="4">
    <source>
        <dbReference type="ARBA" id="ARBA00022777"/>
    </source>
</evidence>
<sequence>MESTSAWCTILRETVDFSQHHYLEASGGRSFSTFPILMVYYKALLTGLRYLHHDCHVIHTDLKLSNILFIMENSKTLLLNYETYALENPSSRRILPDREVYVSDSDFGGWVKREAPLAVISDFGNAVRGDQGVYGHFIQPDPFCGPDISFGMAWSYIVDIWNLRGVLVRVLRQLLSTILIIPRLALHMFECLCMKSQISSLDSKEKFDILVQMAPTKRLLGPPPVELINRIHPECRSMLFENGPFKHRRYYPPRNEGIFEVLFSTIPDSWQEEFFIAFLKRMLRRLPEERASIDELLADPWMSSVQASRNR</sequence>
<evidence type="ECO:0000256" key="5">
    <source>
        <dbReference type="ARBA" id="ARBA00022840"/>
    </source>
</evidence>
<dbReference type="GO" id="GO:0005634">
    <property type="term" value="C:nucleus"/>
    <property type="evidence" value="ECO:0007669"/>
    <property type="project" value="TreeGrafter"/>
</dbReference>
<dbReference type="PROSITE" id="PS00108">
    <property type="entry name" value="PROTEIN_KINASE_ST"/>
    <property type="match status" value="1"/>
</dbReference>
<dbReference type="SUPFAM" id="SSF56112">
    <property type="entry name" value="Protein kinase-like (PK-like)"/>
    <property type="match status" value="1"/>
</dbReference>
<dbReference type="GO" id="GO:0043484">
    <property type="term" value="P:regulation of RNA splicing"/>
    <property type="evidence" value="ECO:0007669"/>
    <property type="project" value="TreeGrafter"/>
</dbReference>
<proteinExistence type="predicted"/>
<evidence type="ECO:0000256" key="2">
    <source>
        <dbReference type="ARBA" id="ARBA00022679"/>
    </source>
</evidence>
<keyword evidence="4 7" id="KW-0418">Kinase</keyword>
<keyword evidence="1" id="KW-0723">Serine/threonine-protein kinase</keyword>
<dbReference type="InterPro" id="IPR008271">
    <property type="entry name" value="Ser/Thr_kinase_AS"/>
</dbReference>
<reference evidence="7" key="1">
    <citation type="submission" date="2023-06" db="EMBL/GenBank/DDBJ databases">
        <authorList>
            <consortium name="Lawrence Berkeley National Laboratory"/>
            <person name="Ahrendt S."/>
            <person name="Sahu N."/>
            <person name="Indic B."/>
            <person name="Wong-Bajracharya J."/>
            <person name="Merenyi Z."/>
            <person name="Ke H.-M."/>
            <person name="Monk M."/>
            <person name="Kocsube S."/>
            <person name="Drula E."/>
            <person name="Lipzen A."/>
            <person name="Balint B."/>
            <person name="Henrissat B."/>
            <person name="Andreopoulos B."/>
            <person name="Martin F.M."/>
            <person name="Harder C.B."/>
            <person name="Rigling D."/>
            <person name="Ford K.L."/>
            <person name="Foster G.D."/>
            <person name="Pangilinan J."/>
            <person name="Papanicolaou A."/>
            <person name="Barry K."/>
            <person name="LaButti K."/>
            <person name="Viragh M."/>
            <person name="Koriabine M."/>
            <person name="Yan M."/>
            <person name="Riley R."/>
            <person name="Champramary S."/>
            <person name="Plett K.L."/>
            <person name="Tsai I.J."/>
            <person name="Slot J."/>
            <person name="Sipos G."/>
            <person name="Plett J."/>
            <person name="Nagy L.G."/>
            <person name="Grigoriev I.V."/>
        </authorList>
    </citation>
    <scope>NUCLEOTIDE SEQUENCE</scope>
    <source>
        <strain evidence="7">FPL87.14</strain>
    </source>
</reference>
<dbReference type="InterPro" id="IPR051175">
    <property type="entry name" value="CLK_kinases"/>
</dbReference>
<protein>
    <submittedName>
        <fullName evidence="7">Kinase-like domain-containing protein</fullName>
    </submittedName>
</protein>
<dbReference type="AlphaFoldDB" id="A0AA39MEA3"/>
<keyword evidence="2" id="KW-0808">Transferase</keyword>
<evidence type="ECO:0000256" key="3">
    <source>
        <dbReference type="ARBA" id="ARBA00022741"/>
    </source>
</evidence>
<keyword evidence="8" id="KW-1185">Reference proteome</keyword>
<dbReference type="InterPro" id="IPR000719">
    <property type="entry name" value="Prot_kinase_dom"/>
</dbReference>
<dbReference type="InterPro" id="IPR011009">
    <property type="entry name" value="Kinase-like_dom_sf"/>
</dbReference>
<evidence type="ECO:0000259" key="6">
    <source>
        <dbReference type="PROSITE" id="PS50011"/>
    </source>
</evidence>
<feature type="domain" description="Protein kinase" evidence="6">
    <location>
        <begin position="1"/>
        <end position="302"/>
    </location>
</feature>
<dbReference type="GO" id="GO:0005524">
    <property type="term" value="F:ATP binding"/>
    <property type="evidence" value="ECO:0007669"/>
    <property type="project" value="UniProtKB-KW"/>
</dbReference>